<evidence type="ECO:0000256" key="2">
    <source>
        <dbReference type="ARBA" id="ARBA00022737"/>
    </source>
</evidence>
<keyword evidence="2" id="KW-0677">Repeat</keyword>
<dbReference type="Pfam" id="PF13041">
    <property type="entry name" value="PPR_2"/>
    <property type="match status" value="2"/>
</dbReference>
<dbReference type="PROSITE" id="PS51375">
    <property type="entry name" value="PPR"/>
    <property type="match status" value="3"/>
</dbReference>
<dbReference type="Proteomes" id="UP000593561">
    <property type="component" value="Unassembled WGS sequence"/>
</dbReference>
<proteinExistence type="inferred from homology"/>
<protein>
    <recommendedName>
        <fullName evidence="6">Pentatricopeptide repeat-containing protein</fullName>
    </recommendedName>
</protein>
<sequence>MVFEAIDTVDTMIKQAIEPNVVTYNALINGHCLQNRMDKARKVFHLMIKTGCAPDISRRVSSACELLRKMLAFGQVPNVVTCLNLLNGLCKSDKLEEALELFRAMRNSKLELNIVCYNILIGGLCKSGHIEVGKELFH</sequence>
<dbReference type="InterPro" id="IPR002885">
    <property type="entry name" value="PPR_rpt"/>
</dbReference>
<organism evidence="4 5">
    <name type="scientific">Gossypium davidsonii</name>
    <name type="common">Davidson's cotton</name>
    <name type="synonym">Gossypium klotzschianum subsp. davidsonii</name>
    <dbReference type="NCBI Taxonomy" id="34287"/>
    <lineage>
        <taxon>Eukaryota</taxon>
        <taxon>Viridiplantae</taxon>
        <taxon>Streptophyta</taxon>
        <taxon>Embryophyta</taxon>
        <taxon>Tracheophyta</taxon>
        <taxon>Spermatophyta</taxon>
        <taxon>Magnoliopsida</taxon>
        <taxon>eudicotyledons</taxon>
        <taxon>Gunneridae</taxon>
        <taxon>Pentapetalae</taxon>
        <taxon>rosids</taxon>
        <taxon>malvids</taxon>
        <taxon>Malvales</taxon>
        <taxon>Malvaceae</taxon>
        <taxon>Malvoideae</taxon>
        <taxon>Gossypium</taxon>
    </lineage>
</organism>
<accession>A0A7J8SSF5</accession>
<name>A0A7J8SSF5_GOSDV</name>
<feature type="repeat" description="PPR" evidence="3">
    <location>
        <begin position="78"/>
        <end position="112"/>
    </location>
</feature>
<feature type="repeat" description="PPR" evidence="3">
    <location>
        <begin position="20"/>
        <end position="54"/>
    </location>
</feature>
<keyword evidence="5" id="KW-1185">Reference proteome</keyword>
<reference evidence="4 5" key="1">
    <citation type="journal article" date="2019" name="Genome Biol. Evol.">
        <title>Insights into the evolution of the New World diploid cottons (Gossypium, subgenus Houzingenia) based on genome sequencing.</title>
        <authorList>
            <person name="Grover C.E."/>
            <person name="Arick M.A. 2nd"/>
            <person name="Thrash A."/>
            <person name="Conover J.L."/>
            <person name="Sanders W.S."/>
            <person name="Peterson D.G."/>
            <person name="Frelichowski J.E."/>
            <person name="Scheffler J.A."/>
            <person name="Scheffler B.E."/>
            <person name="Wendel J.F."/>
        </authorList>
    </citation>
    <scope>NUCLEOTIDE SEQUENCE [LARGE SCALE GENOMIC DNA]</scope>
    <source>
        <strain evidence="4">27</strain>
        <tissue evidence="4">Leaf</tissue>
    </source>
</reference>
<comment type="similarity">
    <text evidence="1">Belongs to the PPR family. P subfamily.</text>
</comment>
<evidence type="ECO:0000313" key="4">
    <source>
        <dbReference type="EMBL" id="MBA0628740.1"/>
    </source>
</evidence>
<comment type="caution">
    <text evidence="4">The sequence shown here is derived from an EMBL/GenBank/DDBJ whole genome shotgun (WGS) entry which is preliminary data.</text>
</comment>
<dbReference type="AlphaFoldDB" id="A0A7J8SSF5"/>
<evidence type="ECO:0000256" key="1">
    <source>
        <dbReference type="ARBA" id="ARBA00007626"/>
    </source>
</evidence>
<feature type="repeat" description="PPR" evidence="3">
    <location>
        <begin position="113"/>
        <end position="138"/>
    </location>
</feature>
<evidence type="ECO:0000256" key="3">
    <source>
        <dbReference type="PROSITE-ProRule" id="PRU00708"/>
    </source>
</evidence>
<dbReference type="InterPro" id="IPR011990">
    <property type="entry name" value="TPR-like_helical_dom_sf"/>
</dbReference>
<dbReference type="Gene3D" id="1.25.40.10">
    <property type="entry name" value="Tetratricopeptide repeat domain"/>
    <property type="match status" value="2"/>
</dbReference>
<dbReference type="PANTHER" id="PTHR47941">
    <property type="entry name" value="PENTATRICOPEPTIDE REPEAT-CONTAINING PROTEIN 3, MITOCHONDRIAL"/>
    <property type="match status" value="1"/>
</dbReference>
<dbReference type="NCBIfam" id="TIGR00756">
    <property type="entry name" value="PPR"/>
    <property type="match status" value="3"/>
</dbReference>
<gene>
    <name evidence="4" type="ORF">Godav_023407</name>
</gene>
<evidence type="ECO:0000313" key="5">
    <source>
        <dbReference type="Proteomes" id="UP000593561"/>
    </source>
</evidence>
<dbReference type="EMBL" id="JABFAC010000011">
    <property type="protein sequence ID" value="MBA0628740.1"/>
    <property type="molecule type" value="Genomic_DNA"/>
</dbReference>
<feature type="non-terminal residue" evidence="4">
    <location>
        <position position="138"/>
    </location>
</feature>
<evidence type="ECO:0008006" key="6">
    <source>
        <dbReference type="Google" id="ProtNLM"/>
    </source>
</evidence>